<proteinExistence type="predicted"/>
<dbReference type="EMBL" id="LMUA01000044">
    <property type="protein sequence ID" value="KUE74756.1"/>
    <property type="molecule type" value="Genomic_DNA"/>
</dbReference>
<dbReference type="PANTHER" id="PTHR43264:SF1">
    <property type="entry name" value="INOSINE_URIDINE-PREFERRING NUCLEOSIDE HYDROLASE DOMAIN-CONTAINING PROTEIN"/>
    <property type="match status" value="1"/>
</dbReference>
<dbReference type="Pfam" id="PF01156">
    <property type="entry name" value="IU_nuc_hydro"/>
    <property type="match status" value="1"/>
</dbReference>
<dbReference type="Proteomes" id="UP000053433">
    <property type="component" value="Unassembled WGS sequence"/>
</dbReference>
<dbReference type="RefSeq" id="WP_058723937.1">
    <property type="nucleotide sequence ID" value="NZ_DBGEBT010000013.1"/>
</dbReference>
<dbReference type="InterPro" id="IPR036452">
    <property type="entry name" value="Ribo_hydro-like"/>
</dbReference>
<dbReference type="Gene3D" id="3.90.245.10">
    <property type="entry name" value="Ribonucleoside hydrolase-like"/>
    <property type="match status" value="1"/>
</dbReference>
<dbReference type="SUPFAM" id="SSF53590">
    <property type="entry name" value="Nucleoside hydrolase"/>
    <property type="match status" value="1"/>
</dbReference>
<protein>
    <recommendedName>
        <fullName evidence="1">Inosine/uridine-preferring nucleoside hydrolase domain-containing protein</fullName>
    </recommendedName>
</protein>
<name>A0A0W7TLV0_9FIRM</name>
<organism evidence="2 3">
    <name type="scientific">Ruthenibacterium lactatiformans</name>
    <dbReference type="NCBI Taxonomy" id="1550024"/>
    <lineage>
        <taxon>Bacteria</taxon>
        <taxon>Bacillati</taxon>
        <taxon>Bacillota</taxon>
        <taxon>Clostridia</taxon>
        <taxon>Eubacteriales</taxon>
        <taxon>Oscillospiraceae</taxon>
        <taxon>Ruthenibacterium</taxon>
    </lineage>
</organism>
<dbReference type="InterPro" id="IPR001910">
    <property type="entry name" value="Inosine/uridine_hydrolase_dom"/>
</dbReference>
<accession>A0A0W7TLV0</accession>
<feature type="domain" description="Inosine/uridine-preferring nucleoside hydrolase" evidence="1">
    <location>
        <begin position="6"/>
        <end position="218"/>
    </location>
</feature>
<evidence type="ECO:0000259" key="1">
    <source>
        <dbReference type="Pfam" id="PF01156"/>
    </source>
</evidence>
<gene>
    <name evidence="2" type="ORF">ASJ35_17500</name>
</gene>
<comment type="caution">
    <text evidence="2">The sequence shown here is derived from an EMBL/GenBank/DDBJ whole genome shotgun (WGS) entry which is preliminary data.</text>
</comment>
<evidence type="ECO:0000313" key="2">
    <source>
        <dbReference type="EMBL" id="KUE74756.1"/>
    </source>
</evidence>
<dbReference type="GO" id="GO:0016799">
    <property type="term" value="F:hydrolase activity, hydrolyzing N-glycosyl compounds"/>
    <property type="evidence" value="ECO:0007669"/>
    <property type="project" value="InterPro"/>
</dbReference>
<reference evidence="2 3" key="1">
    <citation type="submission" date="2015-10" db="EMBL/GenBank/DDBJ databases">
        <title>A novel member of the family Ruminococcaceae isolated from human faeces.</title>
        <authorList>
            <person name="Shkoporov A.N."/>
            <person name="Chaplin A.V."/>
            <person name="Motuzova O.V."/>
            <person name="Kafarskaia L.I."/>
            <person name="Efimov B.A."/>
        </authorList>
    </citation>
    <scope>NUCLEOTIDE SEQUENCE [LARGE SCALE GENOMIC DNA]</scope>
    <source>
        <strain evidence="2 3">668</strain>
    </source>
</reference>
<dbReference type="AlphaFoldDB" id="A0A0W7TLV0"/>
<sequence>MSTKKVLVDTDIGPDCDDVAALAMMNIYANRGMCEILGIGHCTSNPYGAGTIDAINLYYGHENIPIGTYYGANFLTDEACMKYNRHLTQTMPNRYKDSQPEPAVKMYRRILAEQEEHSVEFVAIGPLNNLSDLLNSAPDEVSPLSGVQLVGKKVIRLVSMAGVFPCADMKQREKNKQITGKSIYEHEEYNVMCDVAAAQNVVDKWPTPRVFLGFEAGLVETCGILQKTAPQDHPVRVAYQLYTENGYRFSWDLLTMEYAIDVNCGHYKTSALGRVMFDNMGRTQWLEDVDGVDRFVEWAAPEEKIASDINSLLQNG</sequence>
<evidence type="ECO:0000313" key="3">
    <source>
        <dbReference type="Proteomes" id="UP000053433"/>
    </source>
</evidence>
<dbReference type="PANTHER" id="PTHR43264">
    <property type="match status" value="1"/>
</dbReference>